<feature type="transmembrane region" description="Helical" evidence="6">
    <location>
        <begin position="189"/>
        <end position="209"/>
    </location>
</feature>
<evidence type="ECO:0000313" key="9">
    <source>
        <dbReference type="EMBL" id="RZU54429.1"/>
    </source>
</evidence>
<comment type="caution">
    <text evidence="9">The sequence shown here is derived from an EMBL/GenBank/DDBJ whole genome shotgun (WGS) entry which is preliminary data.</text>
</comment>
<reference evidence="9 10" key="1">
    <citation type="submission" date="2019-02" db="EMBL/GenBank/DDBJ databases">
        <title>Sequencing the genomes of 1000 actinobacteria strains.</title>
        <authorList>
            <person name="Klenk H.-P."/>
        </authorList>
    </citation>
    <scope>NUCLEOTIDE SEQUENCE [LARGE SCALE GENOMIC DNA]</scope>
    <source>
        <strain evidence="9 10">DSM 45162</strain>
    </source>
</reference>
<sequence>MAGLAGWVGNRRVSTKVLTVAAVAIAGTVITGVISLAGISGLQSTRTEELNRAVPYINYLNSAALAAKAAANDERGYLIGGDVKFRDEALGRQQKIKEALAGARSLAQGADRATIDKIQKATSSWFVALQAEFTIYPSDHAAALTAAFGPNRELRKAYEAMFSAEIARANKALVAGKDFDATVTATRTWIAVVFAVAVALAVLLALFIARQIVAPLGRVSRVLEAVADGDLSHDPDVNQKDELGKMADMLRRAIGTLRQTVTELSDHSTTLGGAADGLAEGSRQSVADAQNGARQSAAVADSAATMSTNIHTVAAGAEEMGASIREIGQSATHAAGVAARAVEVTADTSTVMARLGESSTEIGNVVNVITSIAEQTNLLALNATIEAARAGDAGKGFAVVAGEVKDLAQETARATQDIGQRVAAIQEDTAGAVAAIAEISEIIGRISEFQTTIASAVEEQTVTTSEMTRNVSEAASAGGTVAETIDAVAASMRRITAGLGDADQAAGQLATMSADLRRIVDRFTL</sequence>
<dbReference type="InterPro" id="IPR004089">
    <property type="entry name" value="MCPsignal_dom"/>
</dbReference>
<dbReference type="GO" id="GO:0007165">
    <property type="term" value="P:signal transduction"/>
    <property type="evidence" value="ECO:0007669"/>
    <property type="project" value="UniProtKB-KW"/>
</dbReference>
<dbReference type="SMART" id="SM00283">
    <property type="entry name" value="MA"/>
    <property type="match status" value="1"/>
</dbReference>
<dbReference type="Proteomes" id="UP000292564">
    <property type="component" value="Unassembled WGS sequence"/>
</dbReference>
<feature type="domain" description="HAMP" evidence="8">
    <location>
        <begin position="210"/>
        <end position="262"/>
    </location>
</feature>
<gene>
    <name evidence="9" type="ORF">EV385_6380</name>
</gene>
<feature type="transmembrane region" description="Helical" evidence="6">
    <location>
        <begin position="20"/>
        <end position="42"/>
    </location>
</feature>
<evidence type="ECO:0000256" key="1">
    <source>
        <dbReference type="ARBA" id="ARBA00022692"/>
    </source>
</evidence>
<keyword evidence="3 5" id="KW-0807">Transducer</keyword>
<dbReference type="PANTHER" id="PTHR32089">
    <property type="entry name" value="METHYL-ACCEPTING CHEMOTAXIS PROTEIN MCPB"/>
    <property type="match status" value="1"/>
</dbReference>
<evidence type="ECO:0000256" key="2">
    <source>
        <dbReference type="ARBA" id="ARBA00022989"/>
    </source>
</evidence>
<protein>
    <submittedName>
        <fullName evidence="9">Methyl-accepting chemotaxis protein</fullName>
    </submittedName>
</protein>
<name>A0A4Q7ZV02_9ACTN</name>
<dbReference type="Pfam" id="PF00015">
    <property type="entry name" value="MCPsignal"/>
    <property type="match status" value="1"/>
</dbReference>
<evidence type="ECO:0000259" key="7">
    <source>
        <dbReference type="PROSITE" id="PS50111"/>
    </source>
</evidence>
<dbReference type="SUPFAM" id="SSF58104">
    <property type="entry name" value="Methyl-accepting chemotaxis protein (MCP) signaling domain"/>
    <property type="match status" value="1"/>
</dbReference>
<organism evidence="9 10">
    <name type="scientific">Krasilnikovia cinnamomea</name>
    <dbReference type="NCBI Taxonomy" id="349313"/>
    <lineage>
        <taxon>Bacteria</taxon>
        <taxon>Bacillati</taxon>
        <taxon>Actinomycetota</taxon>
        <taxon>Actinomycetes</taxon>
        <taxon>Micromonosporales</taxon>
        <taxon>Micromonosporaceae</taxon>
        <taxon>Krasilnikovia</taxon>
    </lineage>
</organism>
<dbReference type="InterPro" id="IPR003660">
    <property type="entry name" value="HAMP_dom"/>
</dbReference>
<dbReference type="GO" id="GO:0016020">
    <property type="term" value="C:membrane"/>
    <property type="evidence" value="ECO:0007669"/>
    <property type="project" value="InterPro"/>
</dbReference>
<dbReference type="RefSeq" id="WP_130512781.1">
    <property type="nucleotide sequence ID" value="NZ_SHKY01000001.1"/>
</dbReference>
<keyword evidence="1 6" id="KW-0812">Transmembrane</keyword>
<dbReference type="GO" id="GO:0006935">
    <property type="term" value="P:chemotaxis"/>
    <property type="evidence" value="ECO:0007669"/>
    <property type="project" value="InterPro"/>
</dbReference>
<dbReference type="AlphaFoldDB" id="A0A4Q7ZV02"/>
<dbReference type="PANTHER" id="PTHR32089:SF112">
    <property type="entry name" value="LYSOZYME-LIKE PROTEIN-RELATED"/>
    <property type="match status" value="1"/>
</dbReference>
<evidence type="ECO:0000259" key="8">
    <source>
        <dbReference type="PROSITE" id="PS50885"/>
    </source>
</evidence>
<dbReference type="InterPro" id="IPR004090">
    <property type="entry name" value="Chemotax_Me-accpt_rcpt"/>
</dbReference>
<dbReference type="Gene3D" id="1.10.287.950">
    <property type="entry name" value="Methyl-accepting chemotaxis protein"/>
    <property type="match status" value="1"/>
</dbReference>
<dbReference type="PROSITE" id="PS50885">
    <property type="entry name" value="HAMP"/>
    <property type="match status" value="1"/>
</dbReference>
<keyword evidence="10" id="KW-1185">Reference proteome</keyword>
<dbReference type="Gene3D" id="6.10.340.10">
    <property type="match status" value="1"/>
</dbReference>
<dbReference type="PROSITE" id="PS50111">
    <property type="entry name" value="CHEMOTAXIS_TRANSDUC_2"/>
    <property type="match status" value="1"/>
</dbReference>
<comment type="similarity">
    <text evidence="4">Belongs to the methyl-accepting chemotaxis (MCP) protein family.</text>
</comment>
<evidence type="ECO:0000256" key="3">
    <source>
        <dbReference type="ARBA" id="ARBA00023224"/>
    </source>
</evidence>
<dbReference type="CDD" id="cd06225">
    <property type="entry name" value="HAMP"/>
    <property type="match status" value="1"/>
</dbReference>
<feature type="domain" description="Methyl-accepting transducer" evidence="7">
    <location>
        <begin position="274"/>
        <end position="496"/>
    </location>
</feature>
<accession>A0A4Q7ZV02</accession>
<dbReference type="GO" id="GO:0004888">
    <property type="term" value="F:transmembrane signaling receptor activity"/>
    <property type="evidence" value="ECO:0007669"/>
    <property type="project" value="InterPro"/>
</dbReference>
<dbReference type="OrthoDB" id="1115140at2"/>
<evidence type="ECO:0000256" key="6">
    <source>
        <dbReference type="SAM" id="Phobius"/>
    </source>
</evidence>
<dbReference type="EMBL" id="SHKY01000001">
    <property type="protein sequence ID" value="RZU54429.1"/>
    <property type="molecule type" value="Genomic_DNA"/>
</dbReference>
<dbReference type="Pfam" id="PF00672">
    <property type="entry name" value="HAMP"/>
    <property type="match status" value="1"/>
</dbReference>
<keyword evidence="6" id="KW-0472">Membrane</keyword>
<keyword evidence="2 6" id="KW-1133">Transmembrane helix</keyword>
<evidence type="ECO:0000256" key="4">
    <source>
        <dbReference type="ARBA" id="ARBA00029447"/>
    </source>
</evidence>
<dbReference type="SMART" id="SM00304">
    <property type="entry name" value="HAMP"/>
    <property type="match status" value="1"/>
</dbReference>
<proteinExistence type="inferred from homology"/>
<evidence type="ECO:0000313" key="10">
    <source>
        <dbReference type="Proteomes" id="UP000292564"/>
    </source>
</evidence>
<dbReference type="PRINTS" id="PR00260">
    <property type="entry name" value="CHEMTRNSDUCR"/>
</dbReference>
<evidence type="ECO:0000256" key="5">
    <source>
        <dbReference type="PROSITE-ProRule" id="PRU00284"/>
    </source>
</evidence>